<dbReference type="PANTHER" id="PTHR23026">
    <property type="entry name" value="NADPH NITROREDUCTASE"/>
    <property type="match status" value="1"/>
</dbReference>
<dbReference type="AlphaFoldDB" id="A0A7Y6UML7"/>
<dbReference type="EC" id="1.13.11.79" evidence="11"/>
<reference evidence="15 16" key="1">
    <citation type="submission" date="2020-06" db="EMBL/GenBank/DDBJ databases">
        <authorList>
            <person name="Grouzdev D.S."/>
        </authorList>
    </citation>
    <scope>NUCLEOTIDE SEQUENCE [LARGE SCALE GENOMIC DNA]</scope>
    <source>
        <strain evidence="15 16">HO-A22</strain>
    </source>
</reference>
<dbReference type="GO" id="GO:0009236">
    <property type="term" value="P:cobalamin biosynthetic process"/>
    <property type="evidence" value="ECO:0007669"/>
    <property type="project" value="UniProtKB-KW"/>
</dbReference>
<keyword evidence="8" id="KW-0520">NAD</keyword>
<sequence>MLTDSNGGLAAAEAFSLDEREAVYRAIETRRDVRDQFLPEPLPGDLVMRLLNAAHRAPSVGFMQPWNFVVVRQTETRERVWQAFSRANDEAALMFDGDQRTKYRSLKLEGIRKAPLSICVTCDRTRGGSVILGRTHNPDMDVYSTVCAVQNLWLAARAEGVGVGWVSIFHENEIKSILGIPDHVVIVAWLCLGYVDQLYQEPELAAKGWRQRLPLEELVFEEGWGACRKADAVISCSEPAGSPDPSGGEGRSTFPPGAGTSAR</sequence>
<comment type="caution">
    <text evidence="15">The sequence shown here is derived from an EMBL/GenBank/DDBJ whole genome shotgun (WGS) entry which is preliminary data.</text>
</comment>
<evidence type="ECO:0000256" key="6">
    <source>
        <dbReference type="ARBA" id="ARBA00022857"/>
    </source>
</evidence>
<dbReference type="InterPro" id="IPR029479">
    <property type="entry name" value="Nitroreductase"/>
</dbReference>
<dbReference type="RefSeq" id="WP_176352339.1">
    <property type="nucleotide sequence ID" value="NZ_JABWDU010000002.1"/>
</dbReference>
<keyword evidence="16" id="KW-1185">Reference proteome</keyword>
<evidence type="ECO:0000256" key="12">
    <source>
        <dbReference type="ARBA" id="ARBA00068702"/>
    </source>
</evidence>
<dbReference type="NCBIfam" id="TIGR02476">
    <property type="entry name" value="BluB"/>
    <property type="match status" value="1"/>
</dbReference>
<evidence type="ECO:0000256" key="8">
    <source>
        <dbReference type="ARBA" id="ARBA00023027"/>
    </source>
</evidence>
<dbReference type="InterPro" id="IPR000415">
    <property type="entry name" value="Nitroreductase-like"/>
</dbReference>
<dbReference type="Pfam" id="PF00881">
    <property type="entry name" value="Nitroreductase"/>
    <property type="match status" value="1"/>
</dbReference>
<name>A0A7Y6UML7_9HYPH</name>
<evidence type="ECO:0000256" key="13">
    <source>
        <dbReference type="SAM" id="MobiDB-lite"/>
    </source>
</evidence>
<dbReference type="GO" id="GO:0102919">
    <property type="term" value="F:5,6-dimethylbenzimidazole synthase activity"/>
    <property type="evidence" value="ECO:0007669"/>
    <property type="project" value="UniProtKB-EC"/>
</dbReference>
<proteinExistence type="inferred from homology"/>
<evidence type="ECO:0000259" key="14">
    <source>
        <dbReference type="Pfam" id="PF00881"/>
    </source>
</evidence>
<evidence type="ECO:0000256" key="3">
    <source>
        <dbReference type="ARBA" id="ARBA00022630"/>
    </source>
</evidence>
<feature type="domain" description="Nitroreductase" evidence="14">
    <location>
        <begin position="27"/>
        <end position="194"/>
    </location>
</feature>
<comment type="catalytic activity">
    <reaction evidence="9">
        <text>FMNH2 + O2 = dialurate + 5,6-dimethylbenzimidazole + D-erythrose 4-phosphate + H(+)</text>
        <dbReference type="Rhea" id="RHEA:27345"/>
        <dbReference type="ChEBI" id="CHEBI:15378"/>
        <dbReference type="ChEBI" id="CHEBI:15379"/>
        <dbReference type="ChEBI" id="CHEBI:15890"/>
        <dbReference type="ChEBI" id="CHEBI:16897"/>
        <dbReference type="ChEBI" id="CHEBI:57618"/>
        <dbReference type="ChEBI" id="CHEBI:140629"/>
        <dbReference type="EC" id="1.13.11.79"/>
    </reaction>
</comment>
<evidence type="ECO:0000256" key="4">
    <source>
        <dbReference type="ARBA" id="ARBA00022643"/>
    </source>
</evidence>
<evidence type="ECO:0000256" key="10">
    <source>
        <dbReference type="ARBA" id="ARBA00061097"/>
    </source>
</evidence>
<accession>A0A7Y6UML7</accession>
<dbReference type="PANTHER" id="PTHR23026:SF90">
    <property type="entry name" value="IODOTYROSINE DEIODINASE 1"/>
    <property type="match status" value="1"/>
</dbReference>
<comment type="subunit">
    <text evidence="1">Homooctamer.</text>
</comment>
<dbReference type="InterPro" id="IPR050627">
    <property type="entry name" value="Nitroreductase/BluB"/>
</dbReference>
<protein>
    <recommendedName>
        <fullName evidence="12">5,6-dimethylbenzimidazole synthase</fullName>
        <ecNumber evidence="11">1.13.11.79</ecNumber>
    </recommendedName>
</protein>
<keyword evidence="4" id="KW-0288">FMN</keyword>
<organism evidence="15 16">
    <name type="scientific">Ensifer oleiphilus</name>
    <dbReference type="NCBI Taxonomy" id="2742698"/>
    <lineage>
        <taxon>Bacteria</taxon>
        <taxon>Pseudomonadati</taxon>
        <taxon>Pseudomonadota</taxon>
        <taxon>Alphaproteobacteria</taxon>
        <taxon>Hyphomicrobiales</taxon>
        <taxon>Rhizobiaceae</taxon>
        <taxon>Sinorhizobium/Ensifer group</taxon>
        <taxon>Ensifer</taxon>
    </lineage>
</organism>
<evidence type="ECO:0000256" key="11">
    <source>
        <dbReference type="ARBA" id="ARBA00066311"/>
    </source>
</evidence>
<gene>
    <name evidence="15" type="primary">bluB</name>
    <name evidence="15" type="ORF">HT585_07555</name>
</gene>
<keyword evidence="3" id="KW-0285">Flavoprotein</keyword>
<feature type="region of interest" description="Disordered" evidence="13">
    <location>
        <begin position="236"/>
        <end position="263"/>
    </location>
</feature>
<evidence type="ECO:0000256" key="7">
    <source>
        <dbReference type="ARBA" id="ARBA00023002"/>
    </source>
</evidence>
<dbReference type="GO" id="GO:0016705">
    <property type="term" value="F:oxidoreductase activity, acting on paired donors, with incorporation or reduction of molecular oxygen"/>
    <property type="evidence" value="ECO:0007669"/>
    <property type="project" value="UniProtKB-ARBA"/>
</dbReference>
<evidence type="ECO:0000256" key="2">
    <source>
        <dbReference type="ARBA" id="ARBA00022573"/>
    </source>
</evidence>
<keyword evidence="6" id="KW-0521">NADP</keyword>
<evidence type="ECO:0000313" key="16">
    <source>
        <dbReference type="Proteomes" id="UP000520198"/>
    </source>
</evidence>
<dbReference type="EMBL" id="JABWDU010000002">
    <property type="protein sequence ID" value="NVD38703.1"/>
    <property type="molecule type" value="Genomic_DNA"/>
</dbReference>
<dbReference type="Proteomes" id="UP000520198">
    <property type="component" value="Unassembled WGS sequence"/>
</dbReference>
<keyword evidence="5" id="KW-0547">Nucleotide-binding</keyword>
<dbReference type="Gene3D" id="3.40.109.10">
    <property type="entry name" value="NADH Oxidase"/>
    <property type="match status" value="1"/>
</dbReference>
<evidence type="ECO:0000313" key="15">
    <source>
        <dbReference type="EMBL" id="NVD38703.1"/>
    </source>
</evidence>
<evidence type="ECO:0000256" key="9">
    <source>
        <dbReference type="ARBA" id="ARBA00051314"/>
    </source>
</evidence>
<evidence type="ECO:0000256" key="1">
    <source>
        <dbReference type="ARBA" id="ARBA00011823"/>
    </source>
</evidence>
<keyword evidence="2" id="KW-0169">Cobalamin biosynthesis</keyword>
<dbReference type="SUPFAM" id="SSF55469">
    <property type="entry name" value="FMN-dependent nitroreductase-like"/>
    <property type="match status" value="1"/>
</dbReference>
<evidence type="ECO:0000256" key="5">
    <source>
        <dbReference type="ARBA" id="ARBA00022741"/>
    </source>
</evidence>
<dbReference type="CDD" id="cd02145">
    <property type="entry name" value="BluB"/>
    <property type="match status" value="1"/>
</dbReference>
<comment type="similarity">
    <text evidence="10">Belongs to the BluB family.</text>
</comment>
<dbReference type="InterPro" id="IPR012825">
    <property type="entry name" value="BluB"/>
</dbReference>
<dbReference type="GO" id="GO:0000166">
    <property type="term" value="F:nucleotide binding"/>
    <property type="evidence" value="ECO:0007669"/>
    <property type="project" value="UniProtKB-KW"/>
</dbReference>
<keyword evidence="7 15" id="KW-0560">Oxidoreductase</keyword>
<dbReference type="FunFam" id="3.40.109.10:FF:000013">
    <property type="entry name" value="5,6-dimethylbenzimidazole synthase"/>
    <property type="match status" value="1"/>
</dbReference>